<name>A0ABW4XPV1_9GAMM</name>
<accession>A0ABW4XPV1</accession>
<dbReference type="RefSeq" id="WP_345339290.1">
    <property type="nucleotide sequence ID" value="NZ_BAABLI010000008.1"/>
</dbReference>
<dbReference type="InterPro" id="IPR036513">
    <property type="entry name" value="STAS_dom_sf"/>
</dbReference>
<proteinExistence type="predicted"/>
<sequence>MRSHGDFKLERKDRCLVFRVIGSVNLITVRQSFDAFKDAVGELDGEGWVCLNDLREWELFPPECTEEASNLNAWCAENGLTHEAVVVTNSLLKSIASKTRSEQHPVETRYFTRYQEAEAWLESVTSDMAPQPA</sequence>
<comment type="caution">
    <text evidence="1">The sequence shown here is derived from an EMBL/GenBank/DDBJ whole genome shotgun (WGS) entry which is preliminary data.</text>
</comment>
<dbReference type="Proteomes" id="UP001597380">
    <property type="component" value="Unassembled WGS sequence"/>
</dbReference>
<protein>
    <recommendedName>
        <fullName evidence="3">STAS/SEC14 domain-containing protein</fullName>
    </recommendedName>
</protein>
<reference evidence="2" key="1">
    <citation type="journal article" date="2019" name="Int. J. Syst. Evol. Microbiol.">
        <title>The Global Catalogue of Microorganisms (GCM) 10K type strain sequencing project: providing services to taxonomists for standard genome sequencing and annotation.</title>
        <authorList>
            <consortium name="The Broad Institute Genomics Platform"/>
            <consortium name="The Broad Institute Genome Sequencing Center for Infectious Disease"/>
            <person name="Wu L."/>
            <person name="Ma J."/>
        </authorList>
    </citation>
    <scope>NUCLEOTIDE SEQUENCE [LARGE SCALE GENOMIC DNA]</scope>
    <source>
        <strain evidence="2">CGMCC 1.10992</strain>
    </source>
</reference>
<keyword evidence="2" id="KW-1185">Reference proteome</keyword>
<dbReference type="EMBL" id="JBHUHT010000012">
    <property type="protein sequence ID" value="MFD2096328.1"/>
    <property type="molecule type" value="Genomic_DNA"/>
</dbReference>
<evidence type="ECO:0000313" key="1">
    <source>
        <dbReference type="EMBL" id="MFD2096328.1"/>
    </source>
</evidence>
<gene>
    <name evidence="1" type="ORF">ACFSJ3_10065</name>
</gene>
<evidence type="ECO:0008006" key="3">
    <source>
        <dbReference type="Google" id="ProtNLM"/>
    </source>
</evidence>
<evidence type="ECO:0000313" key="2">
    <source>
        <dbReference type="Proteomes" id="UP001597380"/>
    </source>
</evidence>
<dbReference type="SUPFAM" id="SSF52091">
    <property type="entry name" value="SpoIIaa-like"/>
    <property type="match status" value="1"/>
</dbReference>
<organism evidence="1 2">
    <name type="scientific">Corallincola platygyrae</name>
    <dbReference type="NCBI Taxonomy" id="1193278"/>
    <lineage>
        <taxon>Bacteria</taxon>
        <taxon>Pseudomonadati</taxon>
        <taxon>Pseudomonadota</taxon>
        <taxon>Gammaproteobacteria</taxon>
        <taxon>Alteromonadales</taxon>
        <taxon>Psychromonadaceae</taxon>
        <taxon>Corallincola</taxon>
    </lineage>
</organism>